<keyword evidence="1" id="KW-0812">Transmembrane</keyword>
<accession>A0A9E7KUY5</accession>
<gene>
    <name evidence="2" type="ORF">MUK42_15696</name>
</gene>
<evidence type="ECO:0000313" key="2">
    <source>
        <dbReference type="EMBL" id="URE30381.1"/>
    </source>
</evidence>
<keyword evidence="1" id="KW-1133">Transmembrane helix</keyword>
<dbReference type="InterPro" id="IPR036259">
    <property type="entry name" value="MFS_trans_sf"/>
</dbReference>
<dbReference type="Proteomes" id="UP001055439">
    <property type="component" value="Chromosome 8"/>
</dbReference>
<dbReference type="OrthoDB" id="8904098at2759"/>
<dbReference type="EMBL" id="CP097510">
    <property type="protein sequence ID" value="URE30381.1"/>
    <property type="molecule type" value="Genomic_DNA"/>
</dbReference>
<sequence>MDAQTAQTLKGDSMIEVSVDWRGKPCRPNKHGGMRAAAFVLAIQAFEIMAIAAVGNNLITYVFNEMHFPLSNSANVVTNFIGTVFLLSSSVDSSRIPIWGASGPCSSSDLWSSQASSSCQCKHISHN</sequence>
<feature type="transmembrane region" description="Helical" evidence="1">
    <location>
        <begin position="66"/>
        <end position="87"/>
    </location>
</feature>
<keyword evidence="1" id="KW-0472">Membrane</keyword>
<reference evidence="2" key="1">
    <citation type="submission" date="2022-05" db="EMBL/GenBank/DDBJ databases">
        <title>The Musa troglodytarum L. genome provides insights into the mechanism of non-climacteric behaviour and enrichment of carotenoids.</title>
        <authorList>
            <person name="Wang J."/>
        </authorList>
    </citation>
    <scope>NUCLEOTIDE SEQUENCE</scope>
    <source>
        <tissue evidence="2">Leaf</tissue>
    </source>
</reference>
<proteinExistence type="predicted"/>
<feature type="transmembrane region" description="Helical" evidence="1">
    <location>
        <begin position="36"/>
        <end position="54"/>
    </location>
</feature>
<evidence type="ECO:0000256" key="1">
    <source>
        <dbReference type="SAM" id="Phobius"/>
    </source>
</evidence>
<keyword evidence="3" id="KW-1185">Reference proteome</keyword>
<organism evidence="2 3">
    <name type="scientific">Musa troglodytarum</name>
    <name type="common">fe'i banana</name>
    <dbReference type="NCBI Taxonomy" id="320322"/>
    <lineage>
        <taxon>Eukaryota</taxon>
        <taxon>Viridiplantae</taxon>
        <taxon>Streptophyta</taxon>
        <taxon>Embryophyta</taxon>
        <taxon>Tracheophyta</taxon>
        <taxon>Spermatophyta</taxon>
        <taxon>Magnoliopsida</taxon>
        <taxon>Liliopsida</taxon>
        <taxon>Zingiberales</taxon>
        <taxon>Musaceae</taxon>
        <taxon>Musa</taxon>
    </lineage>
</organism>
<name>A0A9E7KUY5_9LILI</name>
<dbReference type="AlphaFoldDB" id="A0A9E7KUY5"/>
<evidence type="ECO:0000313" key="3">
    <source>
        <dbReference type="Proteomes" id="UP001055439"/>
    </source>
</evidence>
<dbReference type="Gene3D" id="1.20.1250.20">
    <property type="entry name" value="MFS general substrate transporter like domains"/>
    <property type="match status" value="1"/>
</dbReference>
<protein>
    <submittedName>
        <fullName evidence="2">Peptide transporter</fullName>
    </submittedName>
</protein>